<dbReference type="GO" id="GO:0004673">
    <property type="term" value="F:protein histidine kinase activity"/>
    <property type="evidence" value="ECO:0007669"/>
    <property type="project" value="UniProtKB-EC"/>
</dbReference>
<evidence type="ECO:0000256" key="5">
    <source>
        <dbReference type="ARBA" id="ARBA00022553"/>
    </source>
</evidence>
<evidence type="ECO:0000256" key="10">
    <source>
        <dbReference type="ARBA" id="ARBA00023012"/>
    </source>
</evidence>
<keyword evidence="8 15" id="KW-0418">Kinase</keyword>
<evidence type="ECO:0000256" key="1">
    <source>
        <dbReference type="ARBA" id="ARBA00000085"/>
    </source>
</evidence>
<evidence type="ECO:0000256" key="8">
    <source>
        <dbReference type="ARBA" id="ARBA00022777"/>
    </source>
</evidence>
<dbReference type="InterPro" id="IPR010559">
    <property type="entry name" value="Sig_transdc_His_kin_internal"/>
</dbReference>
<keyword evidence="4" id="KW-1003">Cell membrane</keyword>
<keyword evidence="11 12" id="KW-0472">Membrane</keyword>
<evidence type="ECO:0000256" key="3">
    <source>
        <dbReference type="ARBA" id="ARBA00012438"/>
    </source>
</evidence>
<dbReference type="InterPro" id="IPR005467">
    <property type="entry name" value="His_kinase_dom"/>
</dbReference>
<feature type="domain" description="HAMP" evidence="14">
    <location>
        <begin position="331"/>
        <end position="383"/>
    </location>
</feature>
<evidence type="ECO:0000256" key="12">
    <source>
        <dbReference type="SAM" id="Phobius"/>
    </source>
</evidence>
<feature type="domain" description="Histidine kinase" evidence="13">
    <location>
        <begin position="490"/>
        <end position="605"/>
    </location>
</feature>
<keyword evidence="10" id="KW-0902">Two-component regulatory system</keyword>
<dbReference type="Pfam" id="PF02518">
    <property type="entry name" value="HATPase_c"/>
    <property type="match status" value="1"/>
</dbReference>
<reference evidence="15 16" key="1">
    <citation type="submission" date="2023-03" db="EMBL/GenBank/DDBJ databases">
        <title>Novel Species.</title>
        <authorList>
            <person name="Ma S."/>
        </authorList>
    </citation>
    <scope>NUCLEOTIDE SEQUENCE [LARGE SCALE GENOMIC DNA]</scope>
    <source>
        <strain evidence="15 16">LIND6LT2</strain>
    </source>
</reference>
<dbReference type="Gene3D" id="3.30.565.10">
    <property type="entry name" value="Histidine kinase-like ATPase, C-terminal domain"/>
    <property type="match status" value="1"/>
</dbReference>
<dbReference type="PANTHER" id="PTHR34220">
    <property type="entry name" value="SENSOR HISTIDINE KINASE YPDA"/>
    <property type="match status" value="1"/>
</dbReference>
<dbReference type="SUPFAM" id="SSF158472">
    <property type="entry name" value="HAMP domain-like"/>
    <property type="match status" value="1"/>
</dbReference>
<dbReference type="InterPro" id="IPR003594">
    <property type="entry name" value="HATPase_dom"/>
</dbReference>
<dbReference type="Gene3D" id="6.10.340.10">
    <property type="match status" value="1"/>
</dbReference>
<keyword evidence="5" id="KW-0597">Phosphoprotein</keyword>
<proteinExistence type="predicted"/>
<dbReference type="Pfam" id="PF06580">
    <property type="entry name" value="His_kinase"/>
    <property type="match status" value="1"/>
</dbReference>
<dbReference type="InterPro" id="IPR004358">
    <property type="entry name" value="Sig_transdc_His_kin-like_C"/>
</dbReference>
<dbReference type="InterPro" id="IPR036890">
    <property type="entry name" value="HATPase_C_sf"/>
</dbReference>
<dbReference type="SMART" id="SM00304">
    <property type="entry name" value="HAMP"/>
    <property type="match status" value="1"/>
</dbReference>
<dbReference type="EC" id="2.7.13.3" evidence="3"/>
<evidence type="ECO:0000256" key="2">
    <source>
        <dbReference type="ARBA" id="ARBA00004651"/>
    </source>
</evidence>
<dbReference type="RefSeq" id="WP_341876002.1">
    <property type="nucleotide sequence ID" value="NZ_CP121687.1"/>
</dbReference>
<keyword evidence="6 15" id="KW-0808">Transferase</keyword>
<dbReference type="InterPro" id="IPR050640">
    <property type="entry name" value="Bact_2-comp_sensor_kinase"/>
</dbReference>
<dbReference type="SMART" id="SM00387">
    <property type="entry name" value="HATPase_c"/>
    <property type="match status" value="1"/>
</dbReference>
<dbReference type="PROSITE" id="PS50109">
    <property type="entry name" value="HIS_KIN"/>
    <property type="match status" value="1"/>
</dbReference>
<dbReference type="PANTHER" id="PTHR34220:SF7">
    <property type="entry name" value="SENSOR HISTIDINE KINASE YPDA"/>
    <property type="match status" value="1"/>
</dbReference>
<evidence type="ECO:0000313" key="16">
    <source>
        <dbReference type="Proteomes" id="UP001486565"/>
    </source>
</evidence>
<dbReference type="EMBL" id="CP121687">
    <property type="protein sequence ID" value="WZL68998.1"/>
    <property type="molecule type" value="Genomic_DNA"/>
</dbReference>
<evidence type="ECO:0000256" key="4">
    <source>
        <dbReference type="ARBA" id="ARBA00022475"/>
    </source>
</evidence>
<gene>
    <name evidence="15" type="ORF">QBE51_09225</name>
</gene>
<dbReference type="InterPro" id="IPR003660">
    <property type="entry name" value="HAMP_dom"/>
</dbReference>
<dbReference type="Pfam" id="PF02743">
    <property type="entry name" value="dCache_1"/>
    <property type="match status" value="1"/>
</dbReference>
<sequence length="618" mass="71477">MKSISQITRRIKSISLHRKIILSYTFFMFFVLVIVGTILYSITTTFIKSEVSDYMSEVLRQINKNIDYTLNDIQKTALIISADRDVQTILKKDKERPIEEFVSDDDFMSEKIYDVIRLRKDIEGFFIFSYNGEIYSSKSLDNSIRSDYVFTSSRWFSMMKSLNLKTLLLPTFQADEVIGTGVPKKVFMYVHEIDDLETGKPIGYIVMYLDMAVFKDVIEKADVEEYENFIILDNNKTILYHTDEQYISTQFRSSYISEVLQNKTGSIVRNEGDQEVLITYNTSQLTNWTIINSIPIIELYSEIKKLQYYTIIFMVVICMLFVSLIGTGISKSITRPLHKLQKFMKLAEEGQFEDTIPVESDDEIGKLSHSFNNMLTKIHDLIKKVYTTELLKTEAELNALQAQINPHFLYNTLQIMDLIAEAEGVETISNICQSLSKIFRYSISQGKEIVPLSMEIEHVKNYVFIQKTRFKDKFDIVYDIHPDLEKYQVIKLIIQPLVENALFHGVERKRGQCTIEVAVKKEEDNLIITVKDDGIGIGEEQLKLLRDSLKGEILHNEIMGLSKRGIGIRNVNARVKLYFGEEYGLYIDSQEYKGTTMTVVLPAIIYKGDDMNVKSHDR</sequence>
<dbReference type="SUPFAM" id="SSF55874">
    <property type="entry name" value="ATPase domain of HSP90 chaperone/DNA topoisomerase II/histidine kinase"/>
    <property type="match status" value="1"/>
</dbReference>
<accession>A0ABZ2Y0Z5</accession>
<dbReference type="InterPro" id="IPR033479">
    <property type="entry name" value="dCache_1"/>
</dbReference>
<evidence type="ECO:0000256" key="9">
    <source>
        <dbReference type="ARBA" id="ARBA00022989"/>
    </source>
</evidence>
<name>A0ABZ2Y0Z5_9FIRM</name>
<protein>
    <recommendedName>
        <fullName evidence="3">histidine kinase</fullName>
        <ecNumber evidence="3">2.7.13.3</ecNumber>
    </recommendedName>
</protein>
<evidence type="ECO:0000256" key="6">
    <source>
        <dbReference type="ARBA" id="ARBA00022679"/>
    </source>
</evidence>
<comment type="catalytic activity">
    <reaction evidence="1">
        <text>ATP + protein L-histidine = ADP + protein N-phospho-L-histidine.</text>
        <dbReference type="EC" id="2.7.13.3"/>
    </reaction>
</comment>
<organism evidence="15 16">
    <name type="scientific">Defluviitalea saccharophila</name>
    <dbReference type="NCBI Taxonomy" id="879970"/>
    <lineage>
        <taxon>Bacteria</taxon>
        <taxon>Bacillati</taxon>
        <taxon>Bacillota</taxon>
        <taxon>Clostridia</taxon>
        <taxon>Lachnospirales</taxon>
        <taxon>Defluviitaleaceae</taxon>
        <taxon>Defluviitalea</taxon>
    </lineage>
</organism>
<feature type="transmembrane region" description="Helical" evidence="12">
    <location>
        <begin position="308"/>
        <end position="329"/>
    </location>
</feature>
<comment type="subcellular location">
    <subcellularLocation>
        <location evidence="2">Cell membrane</location>
        <topology evidence="2">Multi-pass membrane protein</topology>
    </subcellularLocation>
</comment>
<dbReference type="PROSITE" id="PS50885">
    <property type="entry name" value="HAMP"/>
    <property type="match status" value="1"/>
</dbReference>
<keyword evidence="16" id="KW-1185">Reference proteome</keyword>
<feature type="transmembrane region" description="Helical" evidence="12">
    <location>
        <begin position="21"/>
        <end position="42"/>
    </location>
</feature>
<dbReference type="CDD" id="cd06225">
    <property type="entry name" value="HAMP"/>
    <property type="match status" value="1"/>
</dbReference>
<keyword evidence="9 12" id="KW-1133">Transmembrane helix</keyword>
<evidence type="ECO:0000313" key="15">
    <source>
        <dbReference type="EMBL" id="WZL68998.1"/>
    </source>
</evidence>
<evidence type="ECO:0000256" key="7">
    <source>
        <dbReference type="ARBA" id="ARBA00022692"/>
    </source>
</evidence>
<dbReference type="Gene3D" id="3.30.450.20">
    <property type="entry name" value="PAS domain"/>
    <property type="match status" value="1"/>
</dbReference>
<evidence type="ECO:0000259" key="13">
    <source>
        <dbReference type="PROSITE" id="PS50109"/>
    </source>
</evidence>
<dbReference type="PRINTS" id="PR00344">
    <property type="entry name" value="BCTRLSENSOR"/>
</dbReference>
<dbReference type="Proteomes" id="UP001486565">
    <property type="component" value="Chromosome"/>
</dbReference>
<dbReference type="Pfam" id="PF00672">
    <property type="entry name" value="HAMP"/>
    <property type="match status" value="1"/>
</dbReference>
<keyword evidence="7 12" id="KW-0812">Transmembrane</keyword>
<evidence type="ECO:0000256" key="11">
    <source>
        <dbReference type="ARBA" id="ARBA00023136"/>
    </source>
</evidence>
<evidence type="ECO:0000259" key="14">
    <source>
        <dbReference type="PROSITE" id="PS50885"/>
    </source>
</evidence>